<dbReference type="SUPFAM" id="SSF48371">
    <property type="entry name" value="ARM repeat"/>
    <property type="match status" value="1"/>
</dbReference>
<feature type="compositionally biased region" description="Polar residues" evidence="1">
    <location>
        <begin position="43"/>
        <end position="53"/>
    </location>
</feature>
<dbReference type="InterPro" id="IPR029052">
    <property type="entry name" value="Metallo-depent_PP-like"/>
</dbReference>
<dbReference type="GO" id="GO:0016787">
    <property type="term" value="F:hydrolase activity"/>
    <property type="evidence" value="ECO:0007669"/>
    <property type="project" value="InterPro"/>
</dbReference>
<dbReference type="SUPFAM" id="SSF56300">
    <property type="entry name" value="Metallo-dependent phosphatases"/>
    <property type="match status" value="1"/>
</dbReference>
<proteinExistence type="predicted"/>
<dbReference type="Pfam" id="PF03283">
    <property type="entry name" value="PAE"/>
    <property type="match status" value="1"/>
</dbReference>
<feature type="compositionally biased region" description="Low complexity" evidence="1">
    <location>
        <begin position="95"/>
        <end position="107"/>
    </location>
</feature>
<evidence type="ECO:0000313" key="3">
    <source>
        <dbReference type="EMBL" id="OLQ12167.1"/>
    </source>
</evidence>
<feature type="compositionally biased region" description="Basic and acidic residues" evidence="1">
    <location>
        <begin position="411"/>
        <end position="421"/>
    </location>
</feature>
<feature type="region of interest" description="Disordered" evidence="1">
    <location>
        <begin position="236"/>
        <end position="272"/>
    </location>
</feature>
<dbReference type="Pfam" id="PF00149">
    <property type="entry name" value="Metallophos"/>
    <property type="match status" value="1"/>
</dbReference>
<evidence type="ECO:0000259" key="2">
    <source>
        <dbReference type="PROSITE" id="PS50206"/>
    </source>
</evidence>
<dbReference type="PANTHER" id="PTHR36492">
    <property type="match status" value="1"/>
</dbReference>
<dbReference type="InterPro" id="IPR019399">
    <property type="entry name" value="Parkin_co-regulated_protein"/>
</dbReference>
<feature type="region of interest" description="Disordered" evidence="1">
    <location>
        <begin position="1282"/>
        <end position="1301"/>
    </location>
</feature>
<dbReference type="EMBL" id="LSRX01000048">
    <property type="protein sequence ID" value="OLQ12167.1"/>
    <property type="molecule type" value="Genomic_DNA"/>
</dbReference>
<dbReference type="OrthoDB" id="550558at2759"/>
<dbReference type="Pfam" id="PF10274">
    <property type="entry name" value="ParcG"/>
    <property type="match status" value="1"/>
</dbReference>
<protein>
    <submittedName>
        <fullName evidence="3">Parkin coregulated gene protein-like</fullName>
    </submittedName>
</protein>
<dbReference type="InterPro" id="IPR052963">
    <property type="entry name" value="Pantetheine_PDE"/>
</dbReference>
<feature type="region of interest" description="Disordered" evidence="1">
    <location>
        <begin position="396"/>
        <end position="428"/>
    </location>
</feature>
<dbReference type="PANTHER" id="PTHR36492:SF2">
    <property type="entry name" value="[ACYL-CARRIER-PROTEIN] PHOSPHODIESTERASE PPTH"/>
    <property type="match status" value="1"/>
</dbReference>
<evidence type="ECO:0000313" key="4">
    <source>
        <dbReference type="Proteomes" id="UP000186817"/>
    </source>
</evidence>
<dbReference type="CDD" id="cd00838">
    <property type="entry name" value="MPP_superfamily"/>
    <property type="match status" value="1"/>
</dbReference>
<comment type="caution">
    <text evidence="3">The sequence shown here is derived from an EMBL/GenBank/DDBJ whole genome shotgun (WGS) entry which is preliminary data.</text>
</comment>
<dbReference type="PROSITE" id="PS50206">
    <property type="entry name" value="RHODANESE_3"/>
    <property type="match status" value="1"/>
</dbReference>
<reference evidence="3 4" key="1">
    <citation type="submission" date="2016-02" db="EMBL/GenBank/DDBJ databases">
        <title>Genome analysis of coral dinoflagellate symbionts highlights evolutionary adaptations to a symbiotic lifestyle.</title>
        <authorList>
            <person name="Aranda M."/>
            <person name="Li Y."/>
            <person name="Liew Y.J."/>
            <person name="Baumgarten S."/>
            <person name="Simakov O."/>
            <person name="Wilson M."/>
            <person name="Piel J."/>
            <person name="Ashoor H."/>
            <person name="Bougouffa S."/>
            <person name="Bajic V.B."/>
            <person name="Ryu T."/>
            <person name="Ravasi T."/>
            <person name="Bayer T."/>
            <person name="Micklem G."/>
            <person name="Kim H."/>
            <person name="Bhak J."/>
            <person name="Lajeunesse T.C."/>
            <person name="Voolstra C.R."/>
        </authorList>
    </citation>
    <scope>NUCLEOTIDE SEQUENCE [LARGE SCALE GENOMIC DNA]</scope>
    <source>
        <strain evidence="3 4">CCMP2467</strain>
    </source>
</reference>
<dbReference type="InterPro" id="IPR004963">
    <property type="entry name" value="PAE/NOTUM"/>
</dbReference>
<dbReference type="InterPro" id="IPR004843">
    <property type="entry name" value="Calcineurin-like_PHP"/>
</dbReference>
<keyword evidence="4" id="KW-1185">Reference proteome</keyword>
<feature type="domain" description="Rhodanese" evidence="2">
    <location>
        <begin position="1335"/>
        <end position="1422"/>
    </location>
</feature>
<dbReference type="Gene3D" id="3.60.21.10">
    <property type="match status" value="1"/>
</dbReference>
<gene>
    <name evidence="3" type="primary">Pacrg</name>
    <name evidence="3" type="ORF">AK812_SmicGene3979</name>
</gene>
<dbReference type="SUPFAM" id="SSF52821">
    <property type="entry name" value="Rhodanese/Cell cycle control phosphatase"/>
    <property type="match status" value="1"/>
</dbReference>
<evidence type="ECO:0000256" key="1">
    <source>
        <dbReference type="SAM" id="MobiDB-lite"/>
    </source>
</evidence>
<organism evidence="3 4">
    <name type="scientific">Symbiodinium microadriaticum</name>
    <name type="common">Dinoflagellate</name>
    <name type="synonym">Zooxanthella microadriatica</name>
    <dbReference type="NCBI Taxonomy" id="2951"/>
    <lineage>
        <taxon>Eukaryota</taxon>
        <taxon>Sar</taxon>
        <taxon>Alveolata</taxon>
        <taxon>Dinophyceae</taxon>
        <taxon>Suessiales</taxon>
        <taxon>Symbiodiniaceae</taxon>
        <taxon>Symbiodinium</taxon>
    </lineage>
</organism>
<feature type="region of interest" description="Disordered" evidence="1">
    <location>
        <begin position="30"/>
        <end position="113"/>
    </location>
</feature>
<dbReference type="InterPro" id="IPR001763">
    <property type="entry name" value="Rhodanese-like_dom"/>
</dbReference>
<name>A0A1Q9EXJ0_SYMMI</name>
<feature type="compositionally biased region" description="Basic and acidic residues" evidence="1">
    <location>
        <begin position="31"/>
        <end position="40"/>
    </location>
</feature>
<dbReference type="Proteomes" id="UP000186817">
    <property type="component" value="Unassembled WGS sequence"/>
</dbReference>
<dbReference type="InterPro" id="IPR016024">
    <property type="entry name" value="ARM-type_fold"/>
</dbReference>
<accession>A0A1Q9EXJ0</accession>
<dbReference type="InterPro" id="IPR036873">
    <property type="entry name" value="Rhodanese-like_dom_sf"/>
</dbReference>
<feature type="compositionally biased region" description="Low complexity" evidence="1">
    <location>
        <begin position="54"/>
        <end position="70"/>
    </location>
</feature>
<sequence>MRAGAAPMAGRNAPGDVSTFEIECKNTFLHISERPSRDGRSGQAVSRSCSWTPSSNGSSPEKSSESSVSSLIRHFIPNLEETPPPSHQLFNHVASSSSQTSRSSDPSHVSAEPEEAIRAEVAGMMDFPSAGSRLHFEGKCQPCRFIDHPDGCRNGYECNFCHFRDHDASSAKTHRPSKGVRSGYKRSVNQVMHSDMSEEQKLEAYKKLAERSPYMRCLLRAVVPNIDDLLEEQGHVEAASSKSTDQPRAPGLQPAAQMPRTPGQQGMPGKSSVPIKAPHNAMTGMLSAASVSLYVSGSLRCSGVHFAQRALAGMPMREHQWKVKGGPRLAKTAIMPGTLSPAGILLMEDTLNKMIYKDGSRGLRRDKEKGLLPRGSHSCFGDFPPDLLPERPLRRCQSAPRVRPPPSFETTEVRQRPDVTARPKSAGALGVTGSRAKLQLPATRGMRRPCSATTLYLHHQGGGWCESFDDCVTVHNGTKLHFRGQRIREAIEQAMVPFPLKLLVRSLGDVLAKAALIDARAGILNVEGPRILISSALMTFHIQNASSGINQRCLARHTNEEWRCMFAEYAAEFIHSPVFALQSMYALLLHLAALLLAVAIDRSDHDEDSWQTDHVQGTGGAAKTKVLGKNITERLLKSLLAKNPRSGAFLDSCRHHCGSWNSISIDGDLVSTALQRSVDPGPPRAGATRRKPIKPSMLRVFYERGDLPVQIYHGSIGRLLWKVDVEKLDYHHYLPIFFDGLREKEDPFRFMAVTGAYDMLEKGGDRILPVVPQLVIPLKSALNTRDPQIMCTTMKLMQKLVLSGDLIGEALVPYYRQLLPVFCLFKGKNIPTKDMGDYMDYSQRKNLNLGDLISETLQILEEHGGEDAFINIKYMVPTYESAVLCGIAAQALHLYTTQDSGERWQVLGGADTGGVLVRSGRSLTSEQLAERLSCGALILELELVGDRLCYEKLTGHGPKKGWISTKLKDKKLAVLAKDAKTSQLGEGEGEVRIWALSDIHTDKAENMKWIEGLSPAEFRNDVLILAGDVANTFEALKHSVLLLRERFGRVFFCPGNHDLWMQGWKNGDSMDKLHAIVDFCKLHDVETSPGIVDTGRKRVLVVPLVSWHHPQWDTEPELLEWSNVPTAEKTVADYWATKWPRPLQIEDGSVARAMDEWNDKATGYAEALARQEEFDAVISFSHFVPRLELVPEKRYLIPACLSKAVGSSYLQDRVARLKPHVHVFGHTHFGYDMEIDGTRFLQAALATPQERAFGGSIVSLGTFPVIEAQMVLREVRDITGKDARDPRGSIASTSPLSATGEPSFVSAGDAIRLHAEGEHVFVNIRSDAGTPGLVHVPESVVLPHPRATENLASLPDDELLLLCESLNARCGNMIVYGCRHDLKSAWDSAMLLAGYFRIWPTAMTILDGGLEAWTERGGVLEPV</sequence>